<protein>
    <submittedName>
        <fullName evidence="11">Uncharacterized protein</fullName>
    </submittedName>
</protein>
<keyword evidence="9" id="KW-0807">Transducer</keyword>
<name>A0A9P0FZ07_9NEOP</name>
<dbReference type="Proteomes" id="UP001153714">
    <property type="component" value="Chromosome 13"/>
</dbReference>
<reference evidence="11" key="1">
    <citation type="submission" date="2021-12" db="EMBL/GenBank/DDBJ databases">
        <authorList>
            <person name="King R."/>
        </authorList>
    </citation>
    <scope>NUCLEOTIDE SEQUENCE</scope>
</reference>
<evidence type="ECO:0000256" key="1">
    <source>
        <dbReference type="ARBA" id="ARBA00004651"/>
    </source>
</evidence>
<dbReference type="GO" id="GO:0007165">
    <property type="term" value="P:signal transduction"/>
    <property type="evidence" value="ECO:0007669"/>
    <property type="project" value="UniProtKB-KW"/>
</dbReference>
<dbReference type="PANTHER" id="PTHR21137">
    <property type="entry name" value="ODORANT RECEPTOR"/>
    <property type="match status" value="1"/>
</dbReference>
<evidence type="ECO:0000256" key="6">
    <source>
        <dbReference type="ARBA" id="ARBA00022989"/>
    </source>
</evidence>
<keyword evidence="6 10" id="KW-1133">Transmembrane helix</keyword>
<dbReference type="OrthoDB" id="7677057at2759"/>
<evidence type="ECO:0000256" key="3">
    <source>
        <dbReference type="ARBA" id="ARBA00022606"/>
    </source>
</evidence>
<evidence type="ECO:0000256" key="8">
    <source>
        <dbReference type="ARBA" id="ARBA00023170"/>
    </source>
</evidence>
<dbReference type="GO" id="GO:0005886">
    <property type="term" value="C:plasma membrane"/>
    <property type="evidence" value="ECO:0007669"/>
    <property type="project" value="UniProtKB-SubCell"/>
</dbReference>
<evidence type="ECO:0000256" key="9">
    <source>
        <dbReference type="ARBA" id="ARBA00023224"/>
    </source>
</evidence>
<evidence type="ECO:0000256" key="7">
    <source>
        <dbReference type="ARBA" id="ARBA00023136"/>
    </source>
</evidence>
<feature type="transmembrane region" description="Helical" evidence="10">
    <location>
        <begin position="109"/>
        <end position="128"/>
    </location>
</feature>
<feature type="transmembrane region" description="Helical" evidence="10">
    <location>
        <begin position="34"/>
        <end position="56"/>
    </location>
</feature>
<keyword evidence="8" id="KW-0675">Receptor</keyword>
<keyword evidence="4 10" id="KW-0812">Transmembrane</keyword>
<dbReference type="AlphaFoldDB" id="A0A9P0FZ07"/>
<dbReference type="InterPro" id="IPR004117">
    <property type="entry name" value="7tm6_olfct_rcpt"/>
</dbReference>
<gene>
    <name evidence="11" type="ORF">DIATSA_LOCUS3313</name>
</gene>
<feature type="transmembrane region" description="Helical" evidence="10">
    <location>
        <begin position="6"/>
        <end position="27"/>
    </location>
</feature>
<reference evidence="11" key="2">
    <citation type="submission" date="2022-10" db="EMBL/GenBank/DDBJ databases">
        <authorList>
            <consortium name="ENA_rothamsted_submissions"/>
            <consortium name="culmorum"/>
            <person name="King R."/>
        </authorList>
    </citation>
    <scope>NUCLEOTIDE SEQUENCE</scope>
</reference>
<evidence type="ECO:0000256" key="5">
    <source>
        <dbReference type="ARBA" id="ARBA00022725"/>
    </source>
</evidence>
<dbReference type="GO" id="GO:0004984">
    <property type="term" value="F:olfactory receptor activity"/>
    <property type="evidence" value="ECO:0007669"/>
    <property type="project" value="InterPro"/>
</dbReference>
<organism evidence="11 12">
    <name type="scientific">Diatraea saccharalis</name>
    <name type="common">sugarcane borer</name>
    <dbReference type="NCBI Taxonomy" id="40085"/>
    <lineage>
        <taxon>Eukaryota</taxon>
        <taxon>Metazoa</taxon>
        <taxon>Ecdysozoa</taxon>
        <taxon>Arthropoda</taxon>
        <taxon>Hexapoda</taxon>
        <taxon>Insecta</taxon>
        <taxon>Pterygota</taxon>
        <taxon>Neoptera</taxon>
        <taxon>Endopterygota</taxon>
        <taxon>Lepidoptera</taxon>
        <taxon>Glossata</taxon>
        <taxon>Ditrysia</taxon>
        <taxon>Pyraloidea</taxon>
        <taxon>Crambidae</taxon>
        <taxon>Crambinae</taxon>
        <taxon>Diatraea</taxon>
    </lineage>
</organism>
<proteinExistence type="predicted"/>
<comment type="subcellular location">
    <subcellularLocation>
        <location evidence="1">Cell membrane</location>
        <topology evidence="1">Multi-pass membrane protein</topology>
    </subcellularLocation>
</comment>
<keyword evidence="2" id="KW-1003">Cell membrane</keyword>
<evidence type="ECO:0000256" key="2">
    <source>
        <dbReference type="ARBA" id="ARBA00022475"/>
    </source>
</evidence>
<evidence type="ECO:0000256" key="4">
    <source>
        <dbReference type="ARBA" id="ARBA00022692"/>
    </source>
</evidence>
<dbReference type="Pfam" id="PF02949">
    <property type="entry name" value="7tm_6"/>
    <property type="match status" value="1"/>
</dbReference>
<dbReference type="PANTHER" id="PTHR21137:SF35">
    <property type="entry name" value="ODORANT RECEPTOR 19A-RELATED"/>
    <property type="match status" value="1"/>
</dbReference>
<evidence type="ECO:0000313" key="11">
    <source>
        <dbReference type="EMBL" id="CAH0749908.1"/>
    </source>
</evidence>
<sequence>MFNNLISPVMFVNLFVTSINFGVNIIEIARMNDLATLTSGVSYLGACLIQLFVFYWHSNEVTVESDRVSYGTFESDWSIVNYKLQREVVLLAITTSKILLFAAGPFNDLTLSTFLGIIRASYSFYALLSKTNN</sequence>
<keyword evidence="12" id="KW-1185">Reference proteome</keyword>
<keyword evidence="7 10" id="KW-0472">Membrane</keyword>
<evidence type="ECO:0000256" key="10">
    <source>
        <dbReference type="SAM" id="Phobius"/>
    </source>
</evidence>
<dbReference type="GO" id="GO:0005549">
    <property type="term" value="F:odorant binding"/>
    <property type="evidence" value="ECO:0007669"/>
    <property type="project" value="InterPro"/>
</dbReference>
<keyword evidence="3" id="KW-0716">Sensory transduction</keyword>
<evidence type="ECO:0000313" key="12">
    <source>
        <dbReference type="Proteomes" id="UP001153714"/>
    </source>
</evidence>
<keyword evidence="5" id="KW-0552">Olfaction</keyword>
<accession>A0A9P0FZ07</accession>
<dbReference type="EMBL" id="OU893344">
    <property type="protein sequence ID" value="CAH0749908.1"/>
    <property type="molecule type" value="Genomic_DNA"/>
</dbReference>